<proteinExistence type="inferred from homology"/>
<keyword evidence="3" id="KW-0012">Acyltransferase</keyword>
<evidence type="ECO:0000256" key="2">
    <source>
        <dbReference type="ARBA" id="ARBA00022679"/>
    </source>
</evidence>
<accession>A0AA89BL88</accession>
<dbReference type="AlphaFoldDB" id="A0AA89BL88"/>
<dbReference type="GO" id="GO:0016746">
    <property type="term" value="F:acyltransferase activity"/>
    <property type="evidence" value="ECO:0007669"/>
    <property type="project" value="UniProtKB-KW"/>
</dbReference>
<dbReference type="InterPro" id="IPR023213">
    <property type="entry name" value="CAT-like_dom_sf"/>
</dbReference>
<evidence type="ECO:0000313" key="5">
    <source>
        <dbReference type="Proteomes" id="UP001188597"/>
    </source>
</evidence>
<dbReference type="Gene3D" id="3.30.559.10">
    <property type="entry name" value="Chloramphenicol acetyltransferase-like domain"/>
    <property type="match status" value="1"/>
</dbReference>
<dbReference type="Proteomes" id="UP001188597">
    <property type="component" value="Unassembled WGS sequence"/>
</dbReference>
<keyword evidence="5" id="KW-1185">Reference proteome</keyword>
<evidence type="ECO:0000256" key="3">
    <source>
        <dbReference type="ARBA" id="ARBA00023315"/>
    </source>
</evidence>
<organism evidence="4 5">
    <name type="scientific">Escallonia herrerae</name>
    <dbReference type="NCBI Taxonomy" id="1293975"/>
    <lineage>
        <taxon>Eukaryota</taxon>
        <taxon>Viridiplantae</taxon>
        <taxon>Streptophyta</taxon>
        <taxon>Embryophyta</taxon>
        <taxon>Tracheophyta</taxon>
        <taxon>Spermatophyta</taxon>
        <taxon>Magnoliopsida</taxon>
        <taxon>eudicotyledons</taxon>
        <taxon>Gunneridae</taxon>
        <taxon>Pentapetalae</taxon>
        <taxon>asterids</taxon>
        <taxon>campanulids</taxon>
        <taxon>Escalloniales</taxon>
        <taxon>Escalloniaceae</taxon>
        <taxon>Escallonia</taxon>
    </lineage>
</organism>
<comment type="similarity">
    <text evidence="1">Belongs to the plant acyltransferase family.</text>
</comment>
<evidence type="ECO:0000256" key="1">
    <source>
        <dbReference type="ARBA" id="ARBA00009861"/>
    </source>
</evidence>
<dbReference type="PANTHER" id="PTHR31623">
    <property type="entry name" value="F21J9.9"/>
    <property type="match status" value="1"/>
</dbReference>
<dbReference type="EMBL" id="JAVXUP010000047">
    <property type="protein sequence ID" value="KAK3040787.1"/>
    <property type="molecule type" value="Genomic_DNA"/>
</dbReference>
<name>A0AA89BL88_9ASTE</name>
<sequence length="181" mass="20229">MATDSGVLETPTHVEVMTALLYKCSAAALSATMKFPKQSLSLQSVNMRSRVMPPLTSNYLGNFTWYFTVSPMGESEKELHEYVGELKKGITQLCDKGANNLEVNDWLLAVLKSRQEVEGRVWVRMADDLVKNALVLSDDREGGGIGALVTLDEPTDMTKFRQSSLLLLLWVQFLNIRVRMA</sequence>
<protein>
    <submittedName>
        <fullName evidence="4">Uncharacterized protein</fullName>
    </submittedName>
</protein>
<comment type="caution">
    <text evidence="4">The sequence shown here is derived from an EMBL/GenBank/DDBJ whole genome shotgun (WGS) entry which is preliminary data.</text>
</comment>
<gene>
    <name evidence="4" type="ORF">RJ639_029131</name>
</gene>
<dbReference type="Pfam" id="PF02458">
    <property type="entry name" value="Transferase"/>
    <property type="match status" value="1"/>
</dbReference>
<reference evidence="4" key="1">
    <citation type="submission" date="2022-12" db="EMBL/GenBank/DDBJ databases">
        <title>Draft genome assemblies for two species of Escallonia (Escalloniales).</title>
        <authorList>
            <person name="Chanderbali A."/>
            <person name="Dervinis C."/>
            <person name="Anghel I."/>
            <person name="Soltis D."/>
            <person name="Soltis P."/>
            <person name="Zapata F."/>
        </authorList>
    </citation>
    <scope>NUCLEOTIDE SEQUENCE</scope>
    <source>
        <strain evidence="4">UCBG64.0493</strain>
        <tissue evidence="4">Leaf</tissue>
    </source>
</reference>
<evidence type="ECO:0000313" key="4">
    <source>
        <dbReference type="EMBL" id="KAK3040787.1"/>
    </source>
</evidence>
<keyword evidence="2" id="KW-0808">Transferase</keyword>
<dbReference type="PANTHER" id="PTHR31623:SF118">
    <property type="entry name" value="BAHD ACYLTRANSFERASE"/>
    <property type="match status" value="1"/>
</dbReference>